<feature type="signal peptide" evidence="1">
    <location>
        <begin position="1"/>
        <end position="19"/>
    </location>
</feature>
<dbReference type="EMBL" id="LRXL01000045">
    <property type="protein sequence ID" value="OAB78235.1"/>
    <property type="molecule type" value="Genomic_DNA"/>
</dbReference>
<dbReference type="AlphaFoldDB" id="A0A167H5G2"/>
<evidence type="ECO:0008006" key="4">
    <source>
        <dbReference type="Google" id="ProtNLM"/>
    </source>
</evidence>
<keyword evidence="3" id="KW-1185">Reference proteome</keyword>
<dbReference type="Proteomes" id="UP000077013">
    <property type="component" value="Unassembled WGS sequence"/>
</dbReference>
<evidence type="ECO:0000256" key="1">
    <source>
        <dbReference type="SAM" id="SignalP"/>
    </source>
</evidence>
<protein>
    <recommendedName>
        <fullName evidence="4">YARHG domain-containing protein</fullName>
    </recommendedName>
</protein>
<sequence length="367" mass="41770">MKKIVLSLITLMIMAPAVAQKRVSDSIPSPSANNTNTPAHQIADSTFTIVDQPLDVYKGVYKDSLPYSGYFKMGSTDFFWVDFYAQGRKTVQYSFDFLEDIMIEEKNGYVQGRKKILDLKSTFRDNKIINGYTHTILPKAIVTKKHISGDLYEAVVDVFDIHYYNRITIRKNNKTVLIKNLKDSLSSLRIAPQHGILNISLNIDEERIAGNHRNDCKFERPKRNSLLRTYRLADREACFSVTNGINIEPYFLNFTLLEELIKQYPIKENGSVDLEAIVSLIGSKLTTDNQPISTEEEKSLASGYVVTAINGGIESGIYWTPFEKDNGMYKIFESGRMTEKGLSTLEDFQALFETYLKNNVVKMTPKK</sequence>
<organism evidence="2 3">
    <name type="scientific">Cochleicola gelatinilyticus</name>
    <dbReference type="NCBI Taxonomy" id="1763537"/>
    <lineage>
        <taxon>Bacteria</taxon>
        <taxon>Pseudomonadati</taxon>
        <taxon>Bacteroidota</taxon>
        <taxon>Flavobacteriia</taxon>
        <taxon>Flavobacteriales</taxon>
        <taxon>Flavobacteriaceae</taxon>
        <taxon>Cochleicola</taxon>
    </lineage>
</organism>
<name>A0A167H5G2_9FLAO</name>
<keyword evidence="1" id="KW-0732">Signal</keyword>
<gene>
    <name evidence="2" type="ORF">ULVI_12215</name>
</gene>
<proteinExistence type="predicted"/>
<evidence type="ECO:0000313" key="2">
    <source>
        <dbReference type="EMBL" id="OAB78235.1"/>
    </source>
</evidence>
<dbReference type="STRING" id="1763537.ULVI_12215"/>
<feature type="chain" id="PRO_5007887360" description="YARHG domain-containing protein" evidence="1">
    <location>
        <begin position="20"/>
        <end position="367"/>
    </location>
</feature>
<reference evidence="2 3" key="1">
    <citation type="submission" date="2016-02" db="EMBL/GenBank/DDBJ databases">
        <title>Ulvibacter sp. LPB0005, isolated from Thais luteostoma.</title>
        <authorList>
            <person name="Shin S.-K."/>
            <person name="Yi H."/>
        </authorList>
    </citation>
    <scope>NUCLEOTIDE SEQUENCE [LARGE SCALE GENOMIC DNA]</scope>
    <source>
        <strain evidence="2 3">LPB0005</strain>
    </source>
</reference>
<comment type="caution">
    <text evidence="2">The sequence shown here is derived from an EMBL/GenBank/DDBJ whole genome shotgun (WGS) entry which is preliminary data.</text>
</comment>
<accession>A0A167H5G2</accession>
<evidence type="ECO:0000313" key="3">
    <source>
        <dbReference type="Proteomes" id="UP000077013"/>
    </source>
</evidence>
<dbReference type="OrthoDB" id="830908at2"/>
<dbReference type="RefSeq" id="WP_068593064.1">
    <property type="nucleotide sequence ID" value="NZ_LRXL01000045.1"/>
</dbReference>